<comment type="catalytic activity">
    <reaction evidence="10">
        <text>a hydroperoxide + [thioredoxin]-dithiol = an alcohol + [thioredoxin]-disulfide + H2O</text>
        <dbReference type="Rhea" id="RHEA:62620"/>
        <dbReference type="Rhea" id="RHEA-COMP:10698"/>
        <dbReference type="Rhea" id="RHEA-COMP:10700"/>
        <dbReference type="ChEBI" id="CHEBI:15377"/>
        <dbReference type="ChEBI" id="CHEBI:29950"/>
        <dbReference type="ChEBI" id="CHEBI:30879"/>
        <dbReference type="ChEBI" id="CHEBI:35924"/>
        <dbReference type="ChEBI" id="CHEBI:50058"/>
        <dbReference type="EC" id="1.11.1.24"/>
    </reaction>
</comment>
<dbReference type="InterPro" id="IPR000866">
    <property type="entry name" value="AhpC/TSA"/>
</dbReference>
<dbReference type="EMBL" id="CP137642">
    <property type="protein sequence ID" value="WOX57840.1"/>
    <property type="molecule type" value="Genomic_DNA"/>
</dbReference>
<dbReference type="InterPro" id="IPR019479">
    <property type="entry name" value="Peroxiredoxin_C"/>
</dbReference>
<dbReference type="FunFam" id="3.40.30.10:FF:000011">
    <property type="entry name" value="Peroxiredoxin PRX1"/>
    <property type="match status" value="1"/>
</dbReference>
<reference evidence="13 14" key="1">
    <citation type="submission" date="2023-10" db="EMBL/GenBank/DDBJ databases">
        <title>The complete genome sequence of Methanoculleus receptaculi DSM 18860.</title>
        <authorList>
            <person name="Lai S.-J."/>
            <person name="You Y.-T."/>
            <person name="Chen S.-C."/>
        </authorList>
    </citation>
    <scope>NUCLEOTIDE SEQUENCE [LARGE SCALE GENOMIC DNA]</scope>
    <source>
        <strain evidence="13 14">DSM 18860</strain>
    </source>
</reference>
<sequence length="214" mass="24106">MEPEEQNRMPVIGEPAPEFEALTTHGPLKLSDFKGKWVILFSHPADFTPVCTTEFIAFTDIADELARLNVQLIGLSIDSVHSHLAWVRSIKEKMGVEIPFPVIADLDMKVARRYGMIHGKEGTTATIRAVFFIDERGILRAMIYYPASNGRSMPEILRLIKALQTSDVHGVATPANWQPGDKVVVPAPKTPAEIERRLKEGYECKDWYLCFKQI</sequence>
<comment type="subunit">
    <text evidence="9 10">Homodecamer. Pentamer of dimers that assemble into a ring structure.</text>
</comment>
<evidence type="ECO:0000313" key="14">
    <source>
        <dbReference type="Proteomes" id="UP001305652"/>
    </source>
</evidence>
<accession>A0AAX4FVN7</accession>
<dbReference type="Pfam" id="PF00578">
    <property type="entry name" value="AhpC-TSA"/>
    <property type="match status" value="1"/>
</dbReference>
<keyword evidence="4 10" id="KW-0049">Antioxidant</keyword>
<dbReference type="InterPro" id="IPR045020">
    <property type="entry name" value="PRX_1cys"/>
</dbReference>
<dbReference type="Proteomes" id="UP001305652">
    <property type="component" value="Chromosome"/>
</dbReference>
<keyword evidence="6 10" id="KW-1015">Disulfide bond</keyword>
<protein>
    <recommendedName>
        <fullName evidence="10">Peroxiredoxin</fullName>
        <ecNumber evidence="10">1.11.1.24</ecNumber>
    </recommendedName>
    <alternativeName>
        <fullName evidence="10">Thioredoxin peroxidase</fullName>
    </alternativeName>
    <alternativeName>
        <fullName evidence="10">Thioredoxin-dependent peroxiredoxin</fullName>
    </alternativeName>
</protein>
<feature type="disulfide bond" description="Interchain (with Cys-51); in linked form" evidence="10">
    <location>
        <position position="210"/>
    </location>
</feature>
<feature type="binding site" evidence="10">
    <location>
        <position position="128"/>
    </location>
    <ligand>
        <name>substrate</name>
    </ligand>
</feature>
<dbReference type="GO" id="GO:0006979">
    <property type="term" value="P:response to oxidative stress"/>
    <property type="evidence" value="ECO:0007669"/>
    <property type="project" value="TreeGrafter"/>
</dbReference>
<dbReference type="InterPro" id="IPR036249">
    <property type="entry name" value="Thioredoxin-like_sf"/>
</dbReference>
<evidence type="ECO:0000256" key="6">
    <source>
        <dbReference type="ARBA" id="ARBA00023157"/>
    </source>
</evidence>
<keyword evidence="14" id="KW-1185">Reference proteome</keyword>
<feature type="active site" description="Cysteine sulfenic acid (-SOH) intermediate" evidence="10">
    <location>
        <position position="51"/>
    </location>
</feature>
<dbReference type="GO" id="GO:0042744">
    <property type="term" value="P:hydrogen peroxide catabolic process"/>
    <property type="evidence" value="ECO:0007669"/>
    <property type="project" value="TreeGrafter"/>
</dbReference>
<dbReference type="AlphaFoldDB" id="A0AAX4FVN7"/>
<comment type="function">
    <text evidence="10">Thiol-specific peroxidase that catalyzes the reduction of hydrogen peroxide and organic hydroperoxides to water and alcohols, respectively. Plays a role in cell protection against oxidative stress by detoxifying peroxides.</text>
</comment>
<dbReference type="PANTHER" id="PTHR10681:SF128">
    <property type="entry name" value="THIOREDOXIN-DEPENDENT PEROXIDE REDUCTASE, MITOCHONDRIAL"/>
    <property type="match status" value="1"/>
</dbReference>
<feature type="active site" description="Cysteine sulfenic acid (-SOH) intermediate; for peroxidase activity" evidence="11">
    <location>
        <position position="51"/>
    </location>
</feature>
<evidence type="ECO:0000256" key="2">
    <source>
        <dbReference type="ARBA" id="ARBA00022490"/>
    </source>
</evidence>
<dbReference type="PIRSF" id="PIRSF000239">
    <property type="entry name" value="AHPC"/>
    <property type="match status" value="1"/>
</dbReference>
<dbReference type="HAMAP" id="MF_00401">
    <property type="entry name" value="Peroxiredoxin"/>
    <property type="match status" value="1"/>
</dbReference>
<organism evidence="13 14">
    <name type="scientific">Methanoculleus receptaculi</name>
    <dbReference type="NCBI Taxonomy" id="394967"/>
    <lineage>
        <taxon>Archaea</taxon>
        <taxon>Methanobacteriati</taxon>
        <taxon>Methanobacteriota</taxon>
        <taxon>Stenosarchaea group</taxon>
        <taxon>Methanomicrobia</taxon>
        <taxon>Methanomicrobiales</taxon>
        <taxon>Methanomicrobiaceae</taxon>
        <taxon>Methanoculleus</taxon>
    </lineage>
</organism>
<comment type="subcellular location">
    <subcellularLocation>
        <location evidence="10">Cytoplasm</location>
    </subcellularLocation>
</comment>
<dbReference type="InterPro" id="IPR022915">
    <property type="entry name" value="Peroxiredoxin_TDXH"/>
</dbReference>
<evidence type="ECO:0000256" key="1">
    <source>
        <dbReference type="ARBA" id="ARBA00009796"/>
    </source>
</evidence>
<evidence type="ECO:0000313" key="13">
    <source>
        <dbReference type="EMBL" id="WOX57840.1"/>
    </source>
</evidence>
<evidence type="ECO:0000256" key="9">
    <source>
        <dbReference type="ARBA" id="ARBA00064044"/>
    </source>
</evidence>
<dbReference type="GO" id="GO:0008379">
    <property type="term" value="F:thioredoxin peroxidase activity"/>
    <property type="evidence" value="ECO:0007669"/>
    <property type="project" value="TreeGrafter"/>
</dbReference>
<keyword evidence="7 10" id="KW-0676">Redox-active center</keyword>
<keyword evidence="3 10" id="KW-0575">Peroxidase</keyword>
<evidence type="ECO:0000256" key="8">
    <source>
        <dbReference type="ARBA" id="ARBA00025719"/>
    </source>
</evidence>
<evidence type="ECO:0000256" key="5">
    <source>
        <dbReference type="ARBA" id="ARBA00023002"/>
    </source>
</evidence>
<dbReference type="GO" id="GO:0005829">
    <property type="term" value="C:cytosol"/>
    <property type="evidence" value="ECO:0007669"/>
    <property type="project" value="TreeGrafter"/>
</dbReference>
<dbReference type="InterPro" id="IPR050217">
    <property type="entry name" value="Peroxiredoxin"/>
</dbReference>
<dbReference type="InterPro" id="IPR013766">
    <property type="entry name" value="Thioredoxin_domain"/>
</dbReference>
<feature type="disulfide bond" description="Interchain (with Cys-210); in linked form" evidence="10">
    <location>
        <position position="51"/>
    </location>
</feature>
<keyword evidence="2 10" id="KW-0963">Cytoplasm</keyword>
<comment type="similarity">
    <text evidence="1">Belongs to the peroxiredoxin family. AhpC/Prx1 subfamily.</text>
</comment>
<proteinExistence type="inferred from homology"/>
<dbReference type="GeneID" id="85731665"/>
<evidence type="ECO:0000256" key="10">
    <source>
        <dbReference type="HAMAP-Rule" id="MF_00401"/>
    </source>
</evidence>
<comment type="miscellaneous">
    <text evidence="10">The active site is a conserved redox-active cysteine residue, the peroxidatic cysteine (C(P)), which makes the nucleophilic attack on the peroxide substrate. The peroxide oxidizes the C(P)-SH to cysteine sulfenic acid (C(P)-SOH), which then reacts with another cysteine residue, the resolving cysteine (C(R)), to form a disulfide bridge. The disulfide is subsequently reduced by an appropriate electron donor to complete the catalytic cycle. Although the primary sequence of this enzyme is similar to those of the 1-Cys Prx6 enzymes, its catalytic properties resemble those of the typical 2-Cys Prxs and C(R) is provided by the other dimeric subunit to form an intersubunit disulfide. The disulfide is subsequently reduced by thioredoxin.</text>
</comment>
<dbReference type="NCBIfam" id="NF009669">
    <property type="entry name" value="PRK13190.1"/>
    <property type="match status" value="1"/>
</dbReference>
<dbReference type="SUPFAM" id="SSF52833">
    <property type="entry name" value="Thioredoxin-like"/>
    <property type="match status" value="1"/>
</dbReference>
<dbReference type="Pfam" id="PF10417">
    <property type="entry name" value="1-cysPrx_C"/>
    <property type="match status" value="1"/>
</dbReference>
<comment type="similarity">
    <text evidence="8 10">Belongs to the peroxiredoxin family. Prx6 subfamily.</text>
</comment>
<dbReference type="GO" id="GO:0033554">
    <property type="term" value="P:cellular response to stress"/>
    <property type="evidence" value="ECO:0007669"/>
    <property type="project" value="TreeGrafter"/>
</dbReference>
<gene>
    <name evidence="13" type="ORF">R6Y96_00870</name>
</gene>
<dbReference type="CDD" id="cd03016">
    <property type="entry name" value="PRX_1cys"/>
    <property type="match status" value="1"/>
</dbReference>
<evidence type="ECO:0000256" key="4">
    <source>
        <dbReference type="ARBA" id="ARBA00022862"/>
    </source>
</evidence>
<dbReference type="RefSeq" id="WP_318621590.1">
    <property type="nucleotide sequence ID" value="NZ_CP137642.1"/>
</dbReference>
<feature type="domain" description="Thioredoxin" evidence="12">
    <location>
        <begin position="10"/>
        <end position="165"/>
    </location>
</feature>
<dbReference type="PROSITE" id="PS51352">
    <property type="entry name" value="THIOREDOXIN_2"/>
    <property type="match status" value="1"/>
</dbReference>
<dbReference type="PANTHER" id="PTHR10681">
    <property type="entry name" value="THIOREDOXIN PEROXIDASE"/>
    <property type="match status" value="1"/>
</dbReference>
<dbReference type="Gene3D" id="3.30.1020.10">
    <property type="entry name" value="Antioxidant, Horf6, Chain A, domain2"/>
    <property type="match status" value="1"/>
</dbReference>
<dbReference type="EC" id="1.11.1.24" evidence="10"/>
<keyword evidence="5 10" id="KW-0560">Oxidoreductase</keyword>
<dbReference type="Gene3D" id="3.40.30.10">
    <property type="entry name" value="Glutaredoxin"/>
    <property type="match status" value="1"/>
</dbReference>
<dbReference type="GO" id="GO:0045454">
    <property type="term" value="P:cell redox homeostasis"/>
    <property type="evidence" value="ECO:0007669"/>
    <property type="project" value="TreeGrafter"/>
</dbReference>
<evidence type="ECO:0000256" key="7">
    <source>
        <dbReference type="ARBA" id="ARBA00023284"/>
    </source>
</evidence>
<evidence type="ECO:0000259" key="12">
    <source>
        <dbReference type="PROSITE" id="PS51352"/>
    </source>
</evidence>
<name>A0AAX4FVN7_9EURY</name>
<evidence type="ECO:0000256" key="11">
    <source>
        <dbReference type="PIRSR" id="PIRSR000239-1"/>
    </source>
</evidence>
<feature type="disulfide bond" description="Alternate" evidence="10">
    <location>
        <begin position="204"/>
        <end position="210"/>
    </location>
</feature>
<dbReference type="KEGG" id="mrc:R6Y96_00870"/>
<evidence type="ECO:0000256" key="3">
    <source>
        <dbReference type="ARBA" id="ARBA00022559"/>
    </source>
</evidence>
<dbReference type="NCBIfam" id="NF009668">
    <property type="entry name" value="PRK13189.1"/>
    <property type="match status" value="1"/>
</dbReference>
<dbReference type="InterPro" id="IPR024706">
    <property type="entry name" value="Peroxiredoxin_AhpC-typ"/>
</dbReference>